<evidence type="ECO:0000259" key="4">
    <source>
        <dbReference type="PROSITE" id="PS50949"/>
    </source>
</evidence>
<proteinExistence type="predicted"/>
<dbReference type="SUPFAM" id="SSF46785">
    <property type="entry name" value="Winged helix' DNA-binding domain"/>
    <property type="match status" value="1"/>
</dbReference>
<dbReference type="Pfam" id="PF07729">
    <property type="entry name" value="FCD"/>
    <property type="match status" value="1"/>
</dbReference>
<dbReference type="EMBL" id="UOFW01000254">
    <property type="protein sequence ID" value="VAX08989.1"/>
    <property type="molecule type" value="Genomic_DNA"/>
</dbReference>
<dbReference type="PANTHER" id="PTHR43537">
    <property type="entry name" value="TRANSCRIPTIONAL REGULATOR, GNTR FAMILY"/>
    <property type="match status" value="1"/>
</dbReference>
<dbReference type="AlphaFoldDB" id="A0A3B1ASL7"/>
<reference evidence="5" key="1">
    <citation type="submission" date="2018-06" db="EMBL/GenBank/DDBJ databases">
        <authorList>
            <person name="Zhirakovskaya E."/>
        </authorList>
    </citation>
    <scope>NUCLEOTIDE SEQUENCE</scope>
</reference>
<evidence type="ECO:0000256" key="3">
    <source>
        <dbReference type="ARBA" id="ARBA00023163"/>
    </source>
</evidence>
<gene>
    <name evidence="5" type="ORF">MNBD_ALPHA03-1588</name>
</gene>
<dbReference type="SUPFAM" id="SSF48008">
    <property type="entry name" value="GntR ligand-binding domain-like"/>
    <property type="match status" value="1"/>
</dbReference>
<name>A0A3B1ASL7_9ZZZZ</name>
<dbReference type="CDD" id="cd07377">
    <property type="entry name" value="WHTH_GntR"/>
    <property type="match status" value="1"/>
</dbReference>
<dbReference type="InterPro" id="IPR000524">
    <property type="entry name" value="Tscrpt_reg_HTH_GntR"/>
</dbReference>
<organism evidence="5">
    <name type="scientific">hydrothermal vent metagenome</name>
    <dbReference type="NCBI Taxonomy" id="652676"/>
    <lineage>
        <taxon>unclassified sequences</taxon>
        <taxon>metagenomes</taxon>
        <taxon>ecological metagenomes</taxon>
    </lineage>
</organism>
<dbReference type="Gene3D" id="1.20.120.530">
    <property type="entry name" value="GntR ligand-binding domain-like"/>
    <property type="match status" value="1"/>
</dbReference>
<keyword evidence="3" id="KW-0804">Transcription</keyword>
<dbReference type="Gene3D" id="1.10.10.10">
    <property type="entry name" value="Winged helix-like DNA-binding domain superfamily/Winged helix DNA-binding domain"/>
    <property type="match status" value="1"/>
</dbReference>
<accession>A0A3B1ASL7</accession>
<evidence type="ECO:0000256" key="1">
    <source>
        <dbReference type="ARBA" id="ARBA00023015"/>
    </source>
</evidence>
<sequence>MTERLQVNPLNLTSLRDEVYDLLRRRILNRNYLPGYRFDLSTLETQLGISRTPLKEAMQRLERDGLVEIRPRRGTFVTRLDPSDVAEGFDVRQILECAAAKIVAQKVTDEEIAKFQAIHDEMTMLLESDDYQAIVQDYIELDSQLHHYLVELTQNKRLQAVYQHIDTHLQIARVRQKFSSSDSSQTQKEHEAMIVALKKRDAEAFCAAVETHISLSKDRTLMVLDDDK</sequence>
<dbReference type="GO" id="GO:0003677">
    <property type="term" value="F:DNA binding"/>
    <property type="evidence" value="ECO:0007669"/>
    <property type="project" value="UniProtKB-KW"/>
</dbReference>
<dbReference type="SMART" id="SM00345">
    <property type="entry name" value="HTH_GNTR"/>
    <property type="match status" value="1"/>
</dbReference>
<dbReference type="PROSITE" id="PS50949">
    <property type="entry name" value="HTH_GNTR"/>
    <property type="match status" value="1"/>
</dbReference>
<dbReference type="InterPro" id="IPR036390">
    <property type="entry name" value="WH_DNA-bd_sf"/>
</dbReference>
<protein>
    <submittedName>
        <fullName evidence="5">Transcriptional regulator, GntR family</fullName>
    </submittedName>
</protein>
<dbReference type="PANTHER" id="PTHR43537:SF5">
    <property type="entry name" value="UXU OPERON TRANSCRIPTIONAL REGULATOR"/>
    <property type="match status" value="1"/>
</dbReference>
<keyword evidence="2" id="KW-0238">DNA-binding</keyword>
<feature type="domain" description="HTH gntR-type" evidence="4">
    <location>
        <begin position="13"/>
        <end position="80"/>
    </location>
</feature>
<dbReference type="InterPro" id="IPR036388">
    <property type="entry name" value="WH-like_DNA-bd_sf"/>
</dbReference>
<dbReference type="GO" id="GO:0003700">
    <property type="term" value="F:DNA-binding transcription factor activity"/>
    <property type="evidence" value="ECO:0007669"/>
    <property type="project" value="InterPro"/>
</dbReference>
<dbReference type="InterPro" id="IPR008920">
    <property type="entry name" value="TF_FadR/GntR_C"/>
</dbReference>
<dbReference type="SMART" id="SM00895">
    <property type="entry name" value="FCD"/>
    <property type="match status" value="1"/>
</dbReference>
<keyword evidence="1" id="KW-0805">Transcription regulation</keyword>
<dbReference type="Pfam" id="PF00392">
    <property type="entry name" value="GntR"/>
    <property type="match status" value="1"/>
</dbReference>
<evidence type="ECO:0000313" key="5">
    <source>
        <dbReference type="EMBL" id="VAX08989.1"/>
    </source>
</evidence>
<evidence type="ECO:0000256" key="2">
    <source>
        <dbReference type="ARBA" id="ARBA00023125"/>
    </source>
</evidence>
<dbReference type="InterPro" id="IPR011711">
    <property type="entry name" value="GntR_C"/>
</dbReference>